<dbReference type="InterPro" id="IPR002549">
    <property type="entry name" value="AI-2E-like"/>
</dbReference>
<dbReference type="RefSeq" id="WP_274268263.1">
    <property type="nucleotide sequence ID" value="NZ_CP117880.1"/>
</dbReference>
<evidence type="ECO:0000256" key="4">
    <source>
        <dbReference type="ARBA" id="ARBA00022989"/>
    </source>
</evidence>
<organism evidence="7 8">
    <name type="scientific">Sphingobacterium oryzagri</name>
    <dbReference type="NCBI Taxonomy" id="3025669"/>
    <lineage>
        <taxon>Bacteria</taxon>
        <taxon>Pseudomonadati</taxon>
        <taxon>Bacteroidota</taxon>
        <taxon>Sphingobacteriia</taxon>
        <taxon>Sphingobacteriales</taxon>
        <taxon>Sphingobacteriaceae</taxon>
        <taxon>Sphingobacterium</taxon>
    </lineage>
</organism>
<comment type="subcellular location">
    <subcellularLocation>
        <location evidence="1">Membrane</location>
        <topology evidence="1">Multi-pass membrane protein</topology>
    </subcellularLocation>
</comment>
<evidence type="ECO:0000256" key="3">
    <source>
        <dbReference type="ARBA" id="ARBA00022692"/>
    </source>
</evidence>
<dbReference type="Proteomes" id="UP001221558">
    <property type="component" value="Chromosome"/>
</dbReference>
<feature type="transmembrane region" description="Helical" evidence="6">
    <location>
        <begin position="65"/>
        <end position="86"/>
    </location>
</feature>
<feature type="transmembrane region" description="Helical" evidence="6">
    <location>
        <begin position="12"/>
        <end position="28"/>
    </location>
</feature>
<evidence type="ECO:0000256" key="6">
    <source>
        <dbReference type="SAM" id="Phobius"/>
    </source>
</evidence>
<feature type="transmembrane region" description="Helical" evidence="6">
    <location>
        <begin position="144"/>
        <end position="165"/>
    </location>
</feature>
<reference evidence="7 8" key="1">
    <citation type="submission" date="2023-02" db="EMBL/GenBank/DDBJ databases">
        <title>Genome sequence of Sphingobacterium sp. KACC 22765.</title>
        <authorList>
            <person name="Kim S."/>
            <person name="Heo J."/>
            <person name="Kwon S.-W."/>
        </authorList>
    </citation>
    <scope>NUCLEOTIDE SEQUENCE [LARGE SCALE GENOMIC DNA]</scope>
    <source>
        <strain evidence="7 8">KACC 22765</strain>
    </source>
</reference>
<dbReference type="PANTHER" id="PTHR21716:SF4">
    <property type="entry name" value="TRANSMEMBRANE PROTEIN 245"/>
    <property type="match status" value="1"/>
</dbReference>
<dbReference type="PANTHER" id="PTHR21716">
    <property type="entry name" value="TRANSMEMBRANE PROTEIN"/>
    <property type="match status" value="1"/>
</dbReference>
<feature type="transmembrane region" description="Helical" evidence="6">
    <location>
        <begin position="300"/>
        <end position="323"/>
    </location>
</feature>
<feature type="transmembrane region" description="Helical" evidence="6">
    <location>
        <begin position="263"/>
        <end position="280"/>
    </location>
</feature>
<evidence type="ECO:0000256" key="5">
    <source>
        <dbReference type="ARBA" id="ARBA00023136"/>
    </source>
</evidence>
<keyword evidence="3 6" id="KW-0812">Transmembrane</keyword>
<sequence length="358" mass="40421">MKYKQINNNSINQIMLIIIIILISILVFKNLLYYLPGFLGAITLYILFRKSYFRLTDIHRWGKSWTSALFILLSTVFIILPIWALVDYLVPQINHFLQNQQQIIEKFNTLKVYMHDKPFLKDIDMSDTALLNTLQKLTRYVPNILNSVAEVAVNIIVTFFVLYFMQVNAHTLETTLYRAIPFSRQSKRQIWTEVELMVRSNAIGIPILGFCQGVVAMIGYWIFGVDNFVLLGLLTGISSIVPLLGTMTIYIPICAITLAAGDTANAIGMFIYCFILVGGIDNVLRFTILKKIGDVPPMITVFGVLLGLNLFGMLGLIFGPLILSSIGVLMKVYSQEYGKGIIRDSLPQPADDQTKRSD</sequence>
<comment type="similarity">
    <text evidence="2">Belongs to the autoinducer-2 exporter (AI-2E) (TC 2.A.86) family.</text>
</comment>
<name>A0ABY7WLV9_9SPHI</name>
<evidence type="ECO:0000256" key="1">
    <source>
        <dbReference type="ARBA" id="ARBA00004141"/>
    </source>
</evidence>
<evidence type="ECO:0000313" key="8">
    <source>
        <dbReference type="Proteomes" id="UP001221558"/>
    </source>
</evidence>
<feature type="transmembrane region" description="Helical" evidence="6">
    <location>
        <begin position="34"/>
        <end position="53"/>
    </location>
</feature>
<accession>A0ABY7WLV9</accession>
<proteinExistence type="inferred from homology"/>
<keyword evidence="8" id="KW-1185">Reference proteome</keyword>
<evidence type="ECO:0000313" key="7">
    <source>
        <dbReference type="EMBL" id="WDF69549.1"/>
    </source>
</evidence>
<keyword evidence="5 6" id="KW-0472">Membrane</keyword>
<gene>
    <name evidence="7" type="ORF">PQ465_04020</name>
</gene>
<keyword evidence="4 6" id="KW-1133">Transmembrane helix</keyword>
<feature type="transmembrane region" description="Helical" evidence="6">
    <location>
        <begin position="229"/>
        <end position="251"/>
    </location>
</feature>
<dbReference type="EMBL" id="CP117880">
    <property type="protein sequence ID" value="WDF69549.1"/>
    <property type="molecule type" value="Genomic_DNA"/>
</dbReference>
<evidence type="ECO:0000256" key="2">
    <source>
        <dbReference type="ARBA" id="ARBA00009773"/>
    </source>
</evidence>
<protein>
    <submittedName>
        <fullName evidence="7">AI-2E family transporter</fullName>
    </submittedName>
</protein>
<feature type="transmembrane region" description="Helical" evidence="6">
    <location>
        <begin position="203"/>
        <end position="223"/>
    </location>
</feature>
<dbReference type="Pfam" id="PF01594">
    <property type="entry name" value="AI-2E_transport"/>
    <property type="match status" value="1"/>
</dbReference>